<evidence type="ECO:0000313" key="2">
    <source>
        <dbReference type="Proteomes" id="UP000612282"/>
    </source>
</evidence>
<dbReference type="EMBL" id="BOMG01000114">
    <property type="protein sequence ID" value="GID60741.1"/>
    <property type="molecule type" value="Genomic_DNA"/>
</dbReference>
<dbReference type="Proteomes" id="UP000612282">
    <property type="component" value="Unassembled WGS sequence"/>
</dbReference>
<proteinExistence type="predicted"/>
<name>A0ABQ3XQG7_9ACTN</name>
<sequence>MVEQLAAGVTGALADVLGEPHRAAAVDFVATIPGRSFAGGVLHD</sequence>
<comment type="caution">
    <text evidence="1">The sequence shown here is derived from an EMBL/GenBank/DDBJ whole genome shotgun (WGS) entry which is preliminary data.</text>
</comment>
<dbReference type="RefSeq" id="WP_275415975.1">
    <property type="nucleotide sequence ID" value="NZ_BAAAQE010000111.1"/>
</dbReference>
<gene>
    <name evidence="1" type="ORF">Aco03nite_091450</name>
</gene>
<evidence type="ECO:0000313" key="1">
    <source>
        <dbReference type="EMBL" id="GID60741.1"/>
    </source>
</evidence>
<keyword evidence="2" id="KW-1185">Reference proteome</keyword>
<accession>A0ABQ3XQG7</accession>
<reference evidence="1 2" key="1">
    <citation type="submission" date="2021-01" db="EMBL/GenBank/DDBJ databases">
        <title>Whole genome shotgun sequence of Actinoplanes couchii NBRC 106145.</title>
        <authorList>
            <person name="Komaki H."/>
            <person name="Tamura T."/>
        </authorList>
    </citation>
    <scope>NUCLEOTIDE SEQUENCE [LARGE SCALE GENOMIC DNA]</scope>
    <source>
        <strain evidence="1 2">NBRC 106145</strain>
    </source>
</reference>
<protein>
    <submittedName>
        <fullName evidence="1">Uncharacterized protein</fullName>
    </submittedName>
</protein>
<organism evidence="1 2">
    <name type="scientific">Actinoplanes couchii</name>
    <dbReference type="NCBI Taxonomy" id="403638"/>
    <lineage>
        <taxon>Bacteria</taxon>
        <taxon>Bacillati</taxon>
        <taxon>Actinomycetota</taxon>
        <taxon>Actinomycetes</taxon>
        <taxon>Micromonosporales</taxon>
        <taxon>Micromonosporaceae</taxon>
        <taxon>Actinoplanes</taxon>
    </lineage>
</organism>